<gene>
    <name evidence="3" type="ORF">SAMN04244570_3614</name>
</gene>
<keyword evidence="4" id="KW-1185">Reference proteome</keyword>
<dbReference type="InterPro" id="IPR009014">
    <property type="entry name" value="Transketo_C/PFOR_II"/>
</dbReference>
<protein>
    <submittedName>
        <fullName evidence="3">Pyruvate dehydrogenase E1 component beta subunit</fullName>
    </submittedName>
</protein>
<dbReference type="SMART" id="SM00861">
    <property type="entry name" value="Transket_pyr"/>
    <property type="match status" value="1"/>
</dbReference>
<dbReference type="CDD" id="cd07036">
    <property type="entry name" value="TPP_PYR_E1-PDHc-beta_like"/>
    <property type="match status" value="1"/>
</dbReference>
<dbReference type="AlphaFoldDB" id="A0A1T4YTX7"/>
<dbReference type="SUPFAM" id="SSF52518">
    <property type="entry name" value="Thiamin diphosphate-binding fold (THDP-binding)"/>
    <property type="match status" value="1"/>
</dbReference>
<feature type="domain" description="Transketolase-like pyrimidine-binding" evidence="2">
    <location>
        <begin position="6"/>
        <end position="198"/>
    </location>
</feature>
<dbReference type="Proteomes" id="UP000190042">
    <property type="component" value="Unassembled WGS sequence"/>
</dbReference>
<evidence type="ECO:0000259" key="2">
    <source>
        <dbReference type="SMART" id="SM00861"/>
    </source>
</evidence>
<dbReference type="Gene3D" id="3.40.50.920">
    <property type="match status" value="1"/>
</dbReference>
<dbReference type="PANTHER" id="PTHR43257">
    <property type="entry name" value="PYRUVATE DEHYDROGENASE E1 COMPONENT BETA SUBUNIT"/>
    <property type="match status" value="1"/>
</dbReference>
<dbReference type="SUPFAM" id="SSF52922">
    <property type="entry name" value="TK C-terminal domain-like"/>
    <property type="match status" value="1"/>
</dbReference>
<organism evidence="3 4">
    <name type="scientific">Sporosarcina newyorkensis</name>
    <dbReference type="NCBI Taxonomy" id="759851"/>
    <lineage>
        <taxon>Bacteria</taxon>
        <taxon>Bacillati</taxon>
        <taxon>Bacillota</taxon>
        <taxon>Bacilli</taxon>
        <taxon>Bacillales</taxon>
        <taxon>Caryophanaceae</taxon>
        <taxon>Sporosarcina</taxon>
    </lineage>
</organism>
<dbReference type="Pfam" id="PF02779">
    <property type="entry name" value="Transket_pyr"/>
    <property type="match status" value="1"/>
</dbReference>
<dbReference type="PANTHER" id="PTHR43257:SF3">
    <property type="entry name" value="ACETOIN:2,6-DICHLOROPHENOLINDOPHENOL OXIDOREDUCTASE SUBUNIT BETA"/>
    <property type="match status" value="1"/>
</dbReference>
<keyword evidence="1" id="KW-0560">Oxidoreductase</keyword>
<dbReference type="GO" id="GO:0016491">
    <property type="term" value="F:oxidoreductase activity"/>
    <property type="evidence" value="ECO:0007669"/>
    <property type="project" value="UniProtKB-KW"/>
</dbReference>
<dbReference type="Gene3D" id="3.40.50.970">
    <property type="match status" value="1"/>
</dbReference>
<dbReference type="InterPro" id="IPR005475">
    <property type="entry name" value="Transketolase-like_Pyr-bd"/>
</dbReference>
<evidence type="ECO:0000313" key="4">
    <source>
        <dbReference type="Proteomes" id="UP000190042"/>
    </source>
</evidence>
<dbReference type="RefSeq" id="WP_078818567.1">
    <property type="nucleotide sequence ID" value="NZ_FUYJ01000009.1"/>
</dbReference>
<dbReference type="FunFam" id="3.40.50.970:FF:000001">
    <property type="entry name" value="Pyruvate dehydrogenase E1 beta subunit"/>
    <property type="match status" value="1"/>
</dbReference>
<reference evidence="4" key="1">
    <citation type="submission" date="2017-02" db="EMBL/GenBank/DDBJ databases">
        <authorList>
            <person name="Varghese N."/>
            <person name="Submissions S."/>
        </authorList>
    </citation>
    <scope>NUCLEOTIDE SEQUENCE [LARGE SCALE GENOMIC DNA]</scope>
    <source>
        <strain evidence="4">DSM 23966</strain>
    </source>
</reference>
<proteinExistence type="predicted"/>
<dbReference type="Pfam" id="PF02780">
    <property type="entry name" value="Transketolase_C"/>
    <property type="match status" value="1"/>
</dbReference>
<evidence type="ECO:0000256" key="1">
    <source>
        <dbReference type="ARBA" id="ARBA00023002"/>
    </source>
</evidence>
<keyword evidence="3" id="KW-0670">Pyruvate</keyword>
<dbReference type="NCBIfam" id="NF006667">
    <property type="entry name" value="PRK09212.1"/>
    <property type="match status" value="1"/>
</dbReference>
<accession>A0A1T4YTX7</accession>
<dbReference type="InterPro" id="IPR029061">
    <property type="entry name" value="THDP-binding"/>
</dbReference>
<dbReference type="EMBL" id="FUYJ01000009">
    <property type="protein sequence ID" value="SKB05317.1"/>
    <property type="molecule type" value="Genomic_DNA"/>
</dbReference>
<name>A0A1T4YTX7_9BACL</name>
<dbReference type="FunFam" id="3.40.50.920:FF:000001">
    <property type="entry name" value="Pyruvate dehydrogenase E1 beta subunit"/>
    <property type="match status" value="1"/>
</dbReference>
<dbReference type="InterPro" id="IPR033248">
    <property type="entry name" value="Transketolase_C"/>
</dbReference>
<evidence type="ECO:0000313" key="3">
    <source>
        <dbReference type="EMBL" id="SKB05317.1"/>
    </source>
</evidence>
<sequence length="351" mass="37753">MTERKVTFMTAINEAMAQSMRKDESVILIGTDVAGGAEVDHLVQDDGRYDDAFGGVFGLSKGLVTEFGRRRVIDTPIAEHGYFSAAVGAAATGLRPIAELMFNDFVGFALDPILNQGAKMRYMFGGKAKIPLTVRTVHGAGAGAAAQHSQTLYGLFGAIPGVKVVVPSNPYDAKGLMLAAIEDDNLVVFSEDKMLYGIKGDVPEDYYTIEIGKANVVREGSDLTIVAIGKMVQVAQEVAERLNPDGVEVEVIDLRTIAPWDQETVIESVKKTGRLIVIDESNPHNNTATDIASVVADKAFDYLDGPIKTVCAPNTPVPFAANLEKAYIPDANKVLHVADEIIEDLKKSHTM</sequence>